<gene>
    <name evidence="2" type="ORF">Fcan01_20048</name>
</gene>
<keyword evidence="1" id="KW-0812">Transmembrane</keyword>
<organism evidence="2 3">
    <name type="scientific">Folsomia candida</name>
    <name type="common">Springtail</name>
    <dbReference type="NCBI Taxonomy" id="158441"/>
    <lineage>
        <taxon>Eukaryota</taxon>
        <taxon>Metazoa</taxon>
        <taxon>Ecdysozoa</taxon>
        <taxon>Arthropoda</taxon>
        <taxon>Hexapoda</taxon>
        <taxon>Collembola</taxon>
        <taxon>Entomobryomorpha</taxon>
        <taxon>Isotomoidea</taxon>
        <taxon>Isotomidae</taxon>
        <taxon>Proisotominae</taxon>
        <taxon>Folsomia</taxon>
    </lineage>
</organism>
<feature type="transmembrane region" description="Helical" evidence="1">
    <location>
        <begin position="83"/>
        <end position="104"/>
    </location>
</feature>
<keyword evidence="1" id="KW-0472">Membrane</keyword>
<proteinExistence type="predicted"/>
<feature type="transmembrane region" description="Helical" evidence="1">
    <location>
        <begin position="50"/>
        <end position="71"/>
    </location>
</feature>
<dbReference type="AlphaFoldDB" id="A0A226DJZ1"/>
<feature type="transmembrane region" description="Helical" evidence="1">
    <location>
        <begin position="421"/>
        <end position="443"/>
    </location>
</feature>
<feature type="transmembrane region" description="Helical" evidence="1">
    <location>
        <begin position="367"/>
        <end position="388"/>
    </location>
</feature>
<feature type="transmembrane region" description="Helical" evidence="1">
    <location>
        <begin position="489"/>
        <end position="511"/>
    </location>
</feature>
<protein>
    <submittedName>
        <fullName evidence="2">Uncharacterized protein</fullName>
    </submittedName>
</protein>
<accession>A0A226DJZ1</accession>
<feature type="transmembrane region" description="Helical" evidence="1">
    <location>
        <begin position="333"/>
        <end position="355"/>
    </location>
</feature>
<keyword evidence="1" id="KW-1133">Transmembrane helix</keyword>
<feature type="transmembrane region" description="Helical" evidence="1">
    <location>
        <begin position="198"/>
        <end position="218"/>
    </location>
</feature>
<dbReference type="EMBL" id="LNIX01000018">
    <property type="protein sequence ID" value="OXA45440.1"/>
    <property type="molecule type" value="Genomic_DNA"/>
</dbReference>
<evidence type="ECO:0000256" key="1">
    <source>
        <dbReference type="SAM" id="Phobius"/>
    </source>
</evidence>
<name>A0A226DJZ1_FOLCA</name>
<dbReference type="Proteomes" id="UP000198287">
    <property type="component" value="Unassembled WGS sequence"/>
</dbReference>
<evidence type="ECO:0000313" key="2">
    <source>
        <dbReference type="EMBL" id="OXA45440.1"/>
    </source>
</evidence>
<comment type="caution">
    <text evidence="2">The sequence shown here is derived from an EMBL/GenBank/DDBJ whole genome shotgun (WGS) entry which is preliminary data.</text>
</comment>
<keyword evidence="3" id="KW-1185">Reference proteome</keyword>
<sequence>MLETIFSRLFRKAVVLSQRSTFHLAYYFEIERKTGCIKPVRNWHYKAFQLIWIVAAFLVLPGFLVRCYLLFTAEEGKEDKMTIFFTAMATGVLVMFVLFASVFIRPEGVGRFKACFETMVVMEQTFLEFLPNPKCGMGTKVTRAVQRCTIMTQLIHMHSFYSAPLLGFLVGCTKSNPLYTMLREIYNFELHHGPIINLVLRIVGGFGFGLGSMIAFSTTGTCCLLIIYCINCLNVWTLFLEPITGTNGGMRLRGGLFFQNAVKIYNTLKIMTIVESNMLRDMLMPYTHHIFAVFFSTAVVVLQRSTFHLAYYFELDKTTGCVKTLKNWRYKGFQLIWIVATFLLSGFLVRCYLLFTVGEAKEEKMTIFFTAMSTGMLVVFILFASTFVRPGGGDNYKACFEGLVVMEKKFLVTRAVEKCTVVIQLICIHCFYTAPFLAFLMGCTKSNPLYATLRAVYNFELHHGPVVNAVLQICSGVCVWVSGTIMSSTIAICSLLWMYSINCLNVWTMFLDPIKGNDGQMRLRGGLLFQNAVKMYNTLKIMSIVESKMLREMLMPWPPGALIPKSLLP</sequence>
<feature type="transmembrane region" description="Helical" evidence="1">
    <location>
        <begin position="290"/>
        <end position="313"/>
    </location>
</feature>
<reference evidence="2 3" key="1">
    <citation type="submission" date="2015-12" db="EMBL/GenBank/DDBJ databases">
        <title>The genome of Folsomia candida.</title>
        <authorList>
            <person name="Faddeeva A."/>
            <person name="Derks M.F."/>
            <person name="Anvar Y."/>
            <person name="Smit S."/>
            <person name="Van Straalen N."/>
            <person name="Roelofs D."/>
        </authorList>
    </citation>
    <scope>NUCLEOTIDE SEQUENCE [LARGE SCALE GENOMIC DNA]</scope>
    <source>
        <strain evidence="2 3">VU population</strain>
        <tissue evidence="2">Whole body</tissue>
    </source>
</reference>
<evidence type="ECO:0000313" key="3">
    <source>
        <dbReference type="Proteomes" id="UP000198287"/>
    </source>
</evidence>